<protein>
    <recommendedName>
        <fullName evidence="6">Bestrophin homolog</fullName>
    </recommendedName>
</protein>
<keyword evidence="4" id="KW-0472">Membrane</keyword>
<sequence length="172" mass="19331">MCLFARQSLLQHKGLNFGLVLQNDEEHQKTDDDKIDLVVPFMTLLQVFFYLAWIKVGEEMLNPLGGGESDFEINYIIDRNLSFAMLMADSFAGKFPKQLPDTLLPLHSKAVENIYAGSVSMIRRSSAPPSRSRHTNRVLGDMSSLNEVTVNFIQTPTSRHLNQNLKACNGVC</sequence>
<keyword evidence="3" id="KW-1133">Transmembrane helix</keyword>
<comment type="similarity">
    <text evidence="5 6">Belongs to the anion channel-forming bestrophin (TC 1.A.46) family. Calcium-sensitive chloride channel subfamily.</text>
</comment>
<dbReference type="InterPro" id="IPR000615">
    <property type="entry name" value="Bestrophin"/>
</dbReference>
<dbReference type="GO" id="GO:0034707">
    <property type="term" value="C:chloride channel complex"/>
    <property type="evidence" value="ECO:0007669"/>
    <property type="project" value="UniProtKB-KW"/>
</dbReference>
<dbReference type="GO" id="GO:0005886">
    <property type="term" value="C:plasma membrane"/>
    <property type="evidence" value="ECO:0007669"/>
    <property type="project" value="UniProtKB-SubCell"/>
</dbReference>
<proteinExistence type="inferred from homology"/>
<keyword evidence="6" id="KW-0406">Ion transport</keyword>
<dbReference type="PANTHER" id="PTHR10736">
    <property type="entry name" value="BESTROPHIN"/>
    <property type="match status" value="1"/>
</dbReference>
<evidence type="ECO:0000256" key="3">
    <source>
        <dbReference type="ARBA" id="ARBA00022989"/>
    </source>
</evidence>
<organism evidence="7 8">
    <name type="scientific">Ditylenchus dipsaci</name>
    <dbReference type="NCBI Taxonomy" id="166011"/>
    <lineage>
        <taxon>Eukaryota</taxon>
        <taxon>Metazoa</taxon>
        <taxon>Ecdysozoa</taxon>
        <taxon>Nematoda</taxon>
        <taxon>Chromadorea</taxon>
        <taxon>Rhabditida</taxon>
        <taxon>Tylenchina</taxon>
        <taxon>Tylenchomorpha</taxon>
        <taxon>Sphaerularioidea</taxon>
        <taxon>Anguinidae</taxon>
        <taxon>Anguininae</taxon>
        <taxon>Ditylenchus</taxon>
    </lineage>
</organism>
<accession>A0A915CLJ8</accession>
<keyword evidence="6" id="KW-0868">Chloride</keyword>
<keyword evidence="6" id="KW-0407">Ion channel</keyword>
<evidence type="ECO:0000313" key="8">
    <source>
        <dbReference type="WBParaSite" id="jg10256.1"/>
    </source>
</evidence>
<keyword evidence="6" id="KW-0813">Transport</keyword>
<keyword evidence="7" id="KW-1185">Reference proteome</keyword>
<dbReference type="InterPro" id="IPR021134">
    <property type="entry name" value="Bestrophin-like"/>
</dbReference>
<name>A0A915CLJ8_9BILA</name>
<evidence type="ECO:0000313" key="7">
    <source>
        <dbReference type="Proteomes" id="UP000887574"/>
    </source>
</evidence>
<keyword evidence="2" id="KW-0812">Transmembrane</keyword>
<dbReference type="Proteomes" id="UP000887574">
    <property type="component" value="Unplaced"/>
</dbReference>
<dbReference type="AlphaFoldDB" id="A0A915CLJ8"/>
<evidence type="ECO:0000256" key="2">
    <source>
        <dbReference type="ARBA" id="ARBA00022692"/>
    </source>
</evidence>
<evidence type="ECO:0000256" key="4">
    <source>
        <dbReference type="ARBA" id="ARBA00023136"/>
    </source>
</evidence>
<evidence type="ECO:0000256" key="5">
    <source>
        <dbReference type="ARBA" id="ARBA00034769"/>
    </source>
</evidence>
<keyword evidence="6" id="KW-0869">Chloride channel</keyword>
<evidence type="ECO:0000256" key="1">
    <source>
        <dbReference type="ARBA" id="ARBA00004370"/>
    </source>
</evidence>
<dbReference type="WBParaSite" id="jg10256.1">
    <property type="protein sequence ID" value="jg10256.1"/>
    <property type="gene ID" value="jg10256"/>
</dbReference>
<dbReference type="GO" id="GO:0005254">
    <property type="term" value="F:chloride channel activity"/>
    <property type="evidence" value="ECO:0007669"/>
    <property type="project" value="UniProtKB-KW"/>
</dbReference>
<comment type="function">
    <text evidence="6">Forms chloride channels.</text>
</comment>
<reference evidence="8" key="1">
    <citation type="submission" date="2022-11" db="UniProtKB">
        <authorList>
            <consortium name="WormBaseParasite"/>
        </authorList>
    </citation>
    <scope>IDENTIFICATION</scope>
</reference>
<dbReference type="Pfam" id="PF01062">
    <property type="entry name" value="Bestrophin"/>
    <property type="match status" value="1"/>
</dbReference>
<comment type="subcellular location">
    <subcellularLocation>
        <location evidence="6">Cell membrane</location>
        <topology evidence="6">Multi-pass membrane protein</topology>
    </subcellularLocation>
    <subcellularLocation>
        <location evidence="1">Membrane</location>
    </subcellularLocation>
</comment>
<keyword evidence="6" id="KW-1003">Cell membrane</keyword>
<evidence type="ECO:0000256" key="6">
    <source>
        <dbReference type="RuleBase" id="RU363126"/>
    </source>
</evidence>